<evidence type="ECO:0000256" key="16">
    <source>
        <dbReference type="SAM" id="MobiDB-lite"/>
    </source>
</evidence>
<evidence type="ECO:0000256" key="1">
    <source>
        <dbReference type="ARBA" id="ARBA00004167"/>
    </source>
</evidence>
<dbReference type="InterPro" id="IPR011009">
    <property type="entry name" value="Kinase-like_dom_sf"/>
</dbReference>
<keyword evidence="3" id="KW-0808">Transferase</keyword>
<dbReference type="PROSITE" id="PS50011">
    <property type="entry name" value="PROTEIN_KINASE_DOM"/>
    <property type="match status" value="1"/>
</dbReference>
<keyword evidence="5 18" id="KW-0732">Signal</keyword>
<evidence type="ECO:0000256" key="9">
    <source>
        <dbReference type="ARBA" id="ARBA00022989"/>
    </source>
</evidence>
<evidence type="ECO:0000256" key="4">
    <source>
        <dbReference type="ARBA" id="ARBA00022692"/>
    </source>
</evidence>
<dbReference type="InterPro" id="IPR017441">
    <property type="entry name" value="Protein_kinase_ATP_BS"/>
</dbReference>
<keyword evidence="8 15" id="KW-0067">ATP-binding</keyword>
<dbReference type="AlphaFoldDB" id="A0A6A1UI15"/>
<dbReference type="Proteomes" id="UP000516437">
    <property type="component" value="Unassembled WGS sequence"/>
</dbReference>
<feature type="region of interest" description="Disordered" evidence="16">
    <location>
        <begin position="674"/>
        <end position="698"/>
    </location>
</feature>
<evidence type="ECO:0000256" key="10">
    <source>
        <dbReference type="ARBA" id="ARBA00023136"/>
    </source>
</evidence>
<dbReference type="FunFam" id="1.10.510.10:FF:000161">
    <property type="entry name" value="Wall-associated receptor kinase-like 20"/>
    <property type="match status" value="1"/>
</dbReference>
<dbReference type="EMBL" id="RXIC02000234">
    <property type="protein sequence ID" value="KAB1200065.1"/>
    <property type="molecule type" value="Genomic_DNA"/>
</dbReference>
<dbReference type="FunFam" id="3.30.200.20:FF:000481">
    <property type="entry name" value="Wall-associated receptor kinase-like 14"/>
    <property type="match status" value="1"/>
</dbReference>
<dbReference type="Gene3D" id="1.10.510.10">
    <property type="entry name" value="Transferase(Phosphotransferase) domain 1"/>
    <property type="match status" value="1"/>
</dbReference>
<comment type="catalytic activity">
    <reaction evidence="13">
        <text>L-threonyl-[protein] + ATP = O-phospho-L-threonyl-[protein] + ADP + H(+)</text>
        <dbReference type="Rhea" id="RHEA:46608"/>
        <dbReference type="Rhea" id="RHEA-COMP:11060"/>
        <dbReference type="Rhea" id="RHEA-COMP:11605"/>
        <dbReference type="ChEBI" id="CHEBI:15378"/>
        <dbReference type="ChEBI" id="CHEBI:30013"/>
        <dbReference type="ChEBI" id="CHEBI:30616"/>
        <dbReference type="ChEBI" id="CHEBI:61977"/>
        <dbReference type="ChEBI" id="CHEBI:456216"/>
    </reaction>
</comment>
<comment type="caution">
    <text evidence="20">The sequence shown here is derived from an EMBL/GenBank/DDBJ whole genome shotgun (WGS) entry which is preliminary data.</text>
</comment>
<evidence type="ECO:0000256" key="15">
    <source>
        <dbReference type="PROSITE-ProRule" id="PRU10141"/>
    </source>
</evidence>
<organism evidence="20 21">
    <name type="scientific">Morella rubra</name>
    <name type="common">Chinese bayberry</name>
    <dbReference type="NCBI Taxonomy" id="262757"/>
    <lineage>
        <taxon>Eukaryota</taxon>
        <taxon>Viridiplantae</taxon>
        <taxon>Streptophyta</taxon>
        <taxon>Embryophyta</taxon>
        <taxon>Tracheophyta</taxon>
        <taxon>Spermatophyta</taxon>
        <taxon>Magnoliopsida</taxon>
        <taxon>eudicotyledons</taxon>
        <taxon>Gunneridae</taxon>
        <taxon>Pentapetalae</taxon>
        <taxon>rosids</taxon>
        <taxon>fabids</taxon>
        <taxon>Fagales</taxon>
        <taxon>Myricaceae</taxon>
        <taxon>Morella</taxon>
    </lineage>
</organism>
<evidence type="ECO:0000313" key="21">
    <source>
        <dbReference type="Proteomes" id="UP000516437"/>
    </source>
</evidence>
<evidence type="ECO:0000256" key="14">
    <source>
        <dbReference type="ARBA" id="ARBA00056804"/>
    </source>
</evidence>
<feature type="transmembrane region" description="Helical" evidence="17">
    <location>
        <begin position="264"/>
        <end position="288"/>
    </location>
</feature>
<keyword evidence="9 17" id="KW-1133">Transmembrane helix</keyword>
<proteinExistence type="predicted"/>
<dbReference type="InterPro" id="IPR000719">
    <property type="entry name" value="Prot_kinase_dom"/>
</dbReference>
<keyword evidence="21" id="KW-1185">Reference proteome</keyword>
<dbReference type="Pfam" id="PF00069">
    <property type="entry name" value="Pkinase"/>
    <property type="match status" value="1"/>
</dbReference>
<evidence type="ECO:0000256" key="2">
    <source>
        <dbReference type="ARBA" id="ARBA00022527"/>
    </source>
</evidence>
<evidence type="ECO:0000256" key="17">
    <source>
        <dbReference type="SAM" id="Phobius"/>
    </source>
</evidence>
<feature type="signal peptide" evidence="18">
    <location>
        <begin position="1"/>
        <end position="23"/>
    </location>
</feature>
<dbReference type="GO" id="GO:0005886">
    <property type="term" value="C:plasma membrane"/>
    <property type="evidence" value="ECO:0007669"/>
    <property type="project" value="UniProtKB-ARBA"/>
</dbReference>
<feature type="domain" description="Protein kinase" evidence="19">
    <location>
        <begin position="329"/>
        <end position="606"/>
    </location>
</feature>
<evidence type="ECO:0000256" key="13">
    <source>
        <dbReference type="ARBA" id="ARBA00047951"/>
    </source>
</evidence>
<keyword evidence="6 15" id="KW-0547">Nucleotide-binding</keyword>
<dbReference type="SMART" id="SM00220">
    <property type="entry name" value="S_TKc"/>
    <property type="match status" value="1"/>
</dbReference>
<protein>
    <submittedName>
        <fullName evidence="20">Wall-associated receptor kinase-like 14</fullName>
    </submittedName>
</protein>
<comment type="function">
    <text evidence="14">Serine/threonine-protein kinase that may function as a signaling receptor of extracellular matrix component.</text>
</comment>
<evidence type="ECO:0000259" key="19">
    <source>
        <dbReference type="PROSITE" id="PS50011"/>
    </source>
</evidence>
<keyword evidence="10 17" id="KW-0472">Membrane</keyword>
<feature type="compositionally biased region" description="Polar residues" evidence="16">
    <location>
        <begin position="682"/>
        <end position="698"/>
    </location>
</feature>
<gene>
    <name evidence="20" type="ORF">CJ030_MR0G008545</name>
</gene>
<evidence type="ECO:0000313" key="20">
    <source>
        <dbReference type="EMBL" id="KAB1200065.1"/>
    </source>
</evidence>
<dbReference type="OrthoDB" id="4062651at2759"/>
<comment type="subcellular location">
    <subcellularLocation>
        <location evidence="1">Membrane</location>
        <topology evidence="1">Single-pass membrane protein</topology>
    </subcellularLocation>
</comment>
<dbReference type="SUPFAM" id="SSF56112">
    <property type="entry name" value="Protein kinase-like (PK-like)"/>
    <property type="match status" value="1"/>
</dbReference>
<dbReference type="Gene3D" id="3.30.200.20">
    <property type="entry name" value="Phosphorylase Kinase, domain 1"/>
    <property type="match status" value="1"/>
</dbReference>
<name>A0A6A1UI15_9ROSI</name>
<feature type="chain" id="PRO_5025434801" evidence="18">
    <location>
        <begin position="24"/>
        <end position="698"/>
    </location>
</feature>
<reference evidence="20 21" key="1">
    <citation type="journal article" date="2019" name="Plant Biotechnol. J.">
        <title>The red bayberry genome and genetic basis of sex determination.</title>
        <authorList>
            <person name="Jia H.M."/>
            <person name="Jia H.J."/>
            <person name="Cai Q.L."/>
            <person name="Wang Y."/>
            <person name="Zhao H.B."/>
            <person name="Yang W.F."/>
            <person name="Wang G.Y."/>
            <person name="Li Y.H."/>
            <person name="Zhan D.L."/>
            <person name="Shen Y.T."/>
            <person name="Niu Q.F."/>
            <person name="Chang L."/>
            <person name="Qiu J."/>
            <person name="Zhao L."/>
            <person name="Xie H.B."/>
            <person name="Fu W.Y."/>
            <person name="Jin J."/>
            <person name="Li X.W."/>
            <person name="Jiao Y."/>
            <person name="Zhou C.C."/>
            <person name="Tu T."/>
            <person name="Chai C.Y."/>
            <person name="Gao J.L."/>
            <person name="Fan L.J."/>
            <person name="van de Weg E."/>
            <person name="Wang J.Y."/>
            <person name="Gao Z.S."/>
        </authorList>
    </citation>
    <scope>NUCLEOTIDE SEQUENCE [LARGE SCALE GENOMIC DNA]</scope>
    <source>
        <tissue evidence="20">Leaves</tissue>
    </source>
</reference>
<dbReference type="GO" id="GO:0005524">
    <property type="term" value="F:ATP binding"/>
    <property type="evidence" value="ECO:0007669"/>
    <property type="project" value="UniProtKB-UniRule"/>
</dbReference>
<evidence type="ECO:0000256" key="3">
    <source>
        <dbReference type="ARBA" id="ARBA00022679"/>
    </source>
</evidence>
<sequence>MIPHQRIVFVPIIITILVVYTTGAENSSSCSTKCGANKPVKYPFGFSDSCPIRLTCDHNSTIRIGEFLVHNITSSSIFVDLPVKCNRSIASIQQLFGSNYALTRRNSLLLQDCPSQLNDSCLVHTSFVRKRLVNRSCDFKSDNISCFGEGIGEKLKFMSYKNVNGTNCKFLLSSVAVDADGNASAVSLQFQTVELGWWLEGPLACSAHASPEKFLTPSGTRGFRCWCQDGFRGDGFLEGKGCRKDSDCTASRYLSSQCGGANRIGLLLGGIVAGASIMTGLFFICYFVRRRSTCLKSRMSARRLICEAAGNSNVPSYPYREIERATNCFSESQRLGTGAFGTVYAGKLQNDEWVAIKKIKYRDTNSIDQVLNEIKLLSSVSHPNLVRLLGCCIEEGEQILVYEYMPNGTLSQHLQRERGKGLPWTIRLTIAAETAHAIAYLHTAMNPPIYHRDIKSSNILLDHSFKSKVADFGLSRLGMVETSHISTAPQGTPGYVDPQYHQNFHLSDKSDVYSFGVVLVEIITALKVVDFARPQTEVNLAALAIDRIGRGCLDDIIDPFLEPHRDAWTLYSLHKVAELAFRCLAFHSEIRPSMMEVAEELEHIRRSGWALFEENICMGSSVVSSCSSPHNGSEKSLGGMIVGKTGVGSQRSIRSQKVDESWALMAEVKDSSPVSVHDPWLSEQSSPSANSLLGNVVR</sequence>
<feature type="binding site" evidence="15">
    <location>
        <position position="358"/>
    </location>
    <ligand>
        <name>ATP</name>
        <dbReference type="ChEBI" id="CHEBI:30616"/>
    </ligand>
</feature>
<evidence type="ECO:0000256" key="18">
    <source>
        <dbReference type="SAM" id="SignalP"/>
    </source>
</evidence>
<evidence type="ECO:0000256" key="7">
    <source>
        <dbReference type="ARBA" id="ARBA00022777"/>
    </source>
</evidence>
<accession>A0A6A1UI15</accession>
<evidence type="ECO:0000256" key="8">
    <source>
        <dbReference type="ARBA" id="ARBA00022840"/>
    </source>
</evidence>
<evidence type="ECO:0000256" key="12">
    <source>
        <dbReference type="ARBA" id="ARBA00047558"/>
    </source>
</evidence>
<evidence type="ECO:0000256" key="5">
    <source>
        <dbReference type="ARBA" id="ARBA00022729"/>
    </source>
</evidence>
<dbReference type="PANTHER" id="PTHR46008">
    <property type="entry name" value="LEAF RUST 10 DISEASE-RESISTANCE LOCUS RECEPTOR-LIKE PROTEIN KINASE-LIKE 1.4"/>
    <property type="match status" value="1"/>
</dbReference>
<dbReference type="InterPro" id="IPR008271">
    <property type="entry name" value="Ser/Thr_kinase_AS"/>
</dbReference>
<keyword evidence="11" id="KW-0325">Glycoprotein</keyword>
<evidence type="ECO:0000256" key="6">
    <source>
        <dbReference type="ARBA" id="ARBA00022741"/>
    </source>
</evidence>
<comment type="catalytic activity">
    <reaction evidence="12">
        <text>L-seryl-[protein] + ATP = O-phospho-L-seryl-[protein] + ADP + H(+)</text>
        <dbReference type="Rhea" id="RHEA:17989"/>
        <dbReference type="Rhea" id="RHEA-COMP:9863"/>
        <dbReference type="Rhea" id="RHEA-COMP:11604"/>
        <dbReference type="ChEBI" id="CHEBI:15378"/>
        <dbReference type="ChEBI" id="CHEBI:29999"/>
        <dbReference type="ChEBI" id="CHEBI:30616"/>
        <dbReference type="ChEBI" id="CHEBI:83421"/>
        <dbReference type="ChEBI" id="CHEBI:456216"/>
    </reaction>
</comment>
<keyword evidence="4 17" id="KW-0812">Transmembrane</keyword>
<dbReference type="PANTHER" id="PTHR46008:SF62">
    <property type="entry name" value="PROTEIN KINASE DOMAIN-CONTAINING PROTEIN"/>
    <property type="match status" value="1"/>
</dbReference>
<keyword evidence="7 20" id="KW-0418">Kinase</keyword>
<dbReference type="GO" id="GO:0004674">
    <property type="term" value="F:protein serine/threonine kinase activity"/>
    <property type="evidence" value="ECO:0007669"/>
    <property type="project" value="UniProtKB-KW"/>
</dbReference>
<dbReference type="PROSITE" id="PS00107">
    <property type="entry name" value="PROTEIN_KINASE_ATP"/>
    <property type="match status" value="1"/>
</dbReference>
<keyword evidence="2" id="KW-0723">Serine/threonine-protein kinase</keyword>
<evidence type="ECO:0000256" key="11">
    <source>
        <dbReference type="ARBA" id="ARBA00023180"/>
    </source>
</evidence>
<keyword evidence="20" id="KW-0675">Receptor</keyword>
<dbReference type="PROSITE" id="PS00108">
    <property type="entry name" value="PROTEIN_KINASE_ST"/>
    <property type="match status" value="1"/>
</dbReference>